<dbReference type="OrthoDB" id="4757095at2759"/>
<dbReference type="Proteomes" id="UP000803844">
    <property type="component" value="Unassembled WGS sequence"/>
</dbReference>
<feature type="domain" description="DUF7730" evidence="2">
    <location>
        <begin position="72"/>
        <end position="165"/>
    </location>
</feature>
<proteinExistence type="predicted"/>
<protein>
    <recommendedName>
        <fullName evidence="2">DUF7730 domain-containing protein</fullName>
    </recommendedName>
</protein>
<dbReference type="InterPro" id="IPR056632">
    <property type="entry name" value="DUF7730"/>
</dbReference>
<accession>A0A9P5CR13</accession>
<evidence type="ECO:0000259" key="2">
    <source>
        <dbReference type="Pfam" id="PF24864"/>
    </source>
</evidence>
<dbReference type="GeneID" id="63832340"/>
<gene>
    <name evidence="3" type="ORF">M406DRAFT_106881</name>
</gene>
<dbReference type="EMBL" id="MU032346">
    <property type="protein sequence ID" value="KAF3768079.1"/>
    <property type="molecule type" value="Genomic_DNA"/>
</dbReference>
<name>A0A9P5CR13_CRYP1</name>
<feature type="compositionally biased region" description="Polar residues" evidence="1">
    <location>
        <begin position="62"/>
        <end position="74"/>
    </location>
</feature>
<evidence type="ECO:0000256" key="1">
    <source>
        <dbReference type="SAM" id="MobiDB-lite"/>
    </source>
</evidence>
<organism evidence="3 4">
    <name type="scientific">Cryphonectria parasitica (strain ATCC 38755 / EP155)</name>
    <dbReference type="NCBI Taxonomy" id="660469"/>
    <lineage>
        <taxon>Eukaryota</taxon>
        <taxon>Fungi</taxon>
        <taxon>Dikarya</taxon>
        <taxon>Ascomycota</taxon>
        <taxon>Pezizomycotina</taxon>
        <taxon>Sordariomycetes</taxon>
        <taxon>Sordariomycetidae</taxon>
        <taxon>Diaporthales</taxon>
        <taxon>Cryphonectriaceae</taxon>
        <taxon>Cryphonectria-Endothia species complex</taxon>
        <taxon>Cryphonectria</taxon>
    </lineage>
</organism>
<dbReference type="AlphaFoldDB" id="A0A9P5CR13"/>
<feature type="region of interest" description="Disordered" evidence="1">
    <location>
        <begin position="1"/>
        <end position="74"/>
    </location>
</feature>
<keyword evidence="4" id="KW-1185">Reference proteome</keyword>
<dbReference type="Pfam" id="PF24864">
    <property type="entry name" value="DUF7730"/>
    <property type="match status" value="1"/>
</dbReference>
<feature type="compositionally biased region" description="Polar residues" evidence="1">
    <location>
        <begin position="8"/>
        <end position="29"/>
    </location>
</feature>
<reference evidence="3" key="1">
    <citation type="journal article" date="2020" name="Phytopathology">
        <title>Genome sequence of the chestnut blight fungus Cryphonectria parasitica EP155: A fundamental resource for an archetypical invasive plant pathogen.</title>
        <authorList>
            <person name="Crouch J.A."/>
            <person name="Dawe A."/>
            <person name="Aerts A."/>
            <person name="Barry K."/>
            <person name="Churchill A.C.L."/>
            <person name="Grimwood J."/>
            <person name="Hillman B."/>
            <person name="Milgroom M.G."/>
            <person name="Pangilinan J."/>
            <person name="Smith M."/>
            <person name="Salamov A."/>
            <person name="Schmutz J."/>
            <person name="Yadav J."/>
            <person name="Grigoriev I.V."/>
            <person name="Nuss D."/>
        </authorList>
    </citation>
    <scope>NUCLEOTIDE SEQUENCE</scope>
    <source>
        <strain evidence="3">EP155</strain>
    </source>
</reference>
<dbReference type="RefSeq" id="XP_040779040.1">
    <property type="nucleotide sequence ID" value="XM_040915211.1"/>
</dbReference>
<evidence type="ECO:0000313" key="4">
    <source>
        <dbReference type="Proteomes" id="UP000803844"/>
    </source>
</evidence>
<evidence type="ECO:0000313" key="3">
    <source>
        <dbReference type="EMBL" id="KAF3768079.1"/>
    </source>
</evidence>
<sequence>MAEKKETAGSSESPDSSETAGSNEITDPSETVDLSKAAETTEDIGSKEVADNSKQVAVGPQERTSPVATGHTNSPLFTQIPVDIRLRIYTYVFYGSTLELRPDKHPEHYPLELREIFEAETRPNRNATDVMKRIRRHPYWEYAKILTSFHYSLLLTCRAIYKEGLVTYWGETVLLGSDCDANAPRFVMAAYRAGGGEVDDDDGWATIPRFKPFGVPNSDKDEFSVGYSFKFLLQKFPDAAKPYVKHLVGIPDRLTETGDDKLTMYDLLLEFPRLRTCTLINRTFTDTTARDEVILDNITKHPGVPIRDQRIFDVVKALKTVRDEELKTKDSEHVRSIPDILQSQARLSLIRREADPRGETRPIVEEDIQKGYLNYTTNKQVWHIDAGRLQPRVMRGRPNPPMEYDLGGHHWHVDDWRCLVTDRLPYQ</sequence>
<comment type="caution">
    <text evidence="3">The sequence shown here is derived from an EMBL/GenBank/DDBJ whole genome shotgun (WGS) entry which is preliminary data.</text>
</comment>